<name>A0A517MFA9_9BACT</name>
<sequence length="50" mass="5865">MKFDGVKEPSVDYAVAIDYEHEHRDAEHEHEHESGTEPCRERADWQGLLD</sequence>
<dbReference type="RefSeq" id="WP_246109969.1">
    <property type="nucleotide sequence ID" value="NZ_CP036262.1"/>
</dbReference>
<evidence type="ECO:0000313" key="3">
    <source>
        <dbReference type="Proteomes" id="UP000320672"/>
    </source>
</evidence>
<dbReference type="Proteomes" id="UP000320672">
    <property type="component" value="Chromosome"/>
</dbReference>
<organism evidence="2 3">
    <name type="scientific">Roseimaritima multifibrata</name>
    <dbReference type="NCBI Taxonomy" id="1930274"/>
    <lineage>
        <taxon>Bacteria</taxon>
        <taxon>Pseudomonadati</taxon>
        <taxon>Planctomycetota</taxon>
        <taxon>Planctomycetia</taxon>
        <taxon>Pirellulales</taxon>
        <taxon>Pirellulaceae</taxon>
        <taxon>Roseimaritima</taxon>
    </lineage>
</organism>
<dbReference type="EMBL" id="CP036262">
    <property type="protein sequence ID" value="QDS93572.1"/>
    <property type="molecule type" value="Genomic_DNA"/>
</dbReference>
<evidence type="ECO:0000256" key="1">
    <source>
        <dbReference type="SAM" id="MobiDB-lite"/>
    </source>
</evidence>
<gene>
    <name evidence="2" type="ORF">FF011L_23440</name>
</gene>
<protein>
    <submittedName>
        <fullName evidence="2">Uncharacterized protein</fullName>
    </submittedName>
</protein>
<evidence type="ECO:0000313" key="2">
    <source>
        <dbReference type="EMBL" id="QDS93572.1"/>
    </source>
</evidence>
<dbReference type="KEGG" id="rml:FF011L_23440"/>
<reference evidence="2 3" key="1">
    <citation type="submission" date="2019-02" db="EMBL/GenBank/DDBJ databases">
        <title>Deep-cultivation of Planctomycetes and their phenomic and genomic characterization uncovers novel biology.</title>
        <authorList>
            <person name="Wiegand S."/>
            <person name="Jogler M."/>
            <person name="Boedeker C."/>
            <person name="Pinto D."/>
            <person name="Vollmers J."/>
            <person name="Rivas-Marin E."/>
            <person name="Kohn T."/>
            <person name="Peeters S.H."/>
            <person name="Heuer A."/>
            <person name="Rast P."/>
            <person name="Oberbeckmann S."/>
            <person name="Bunk B."/>
            <person name="Jeske O."/>
            <person name="Meyerdierks A."/>
            <person name="Storesund J.E."/>
            <person name="Kallscheuer N."/>
            <person name="Luecker S."/>
            <person name="Lage O.M."/>
            <person name="Pohl T."/>
            <person name="Merkel B.J."/>
            <person name="Hornburger P."/>
            <person name="Mueller R.-W."/>
            <person name="Bruemmer F."/>
            <person name="Labrenz M."/>
            <person name="Spormann A.M."/>
            <person name="Op den Camp H."/>
            <person name="Overmann J."/>
            <person name="Amann R."/>
            <person name="Jetten M.S.M."/>
            <person name="Mascher T."/>
            <person name="Medema M.H."/>
            <person name="Devos D.P."/>
            <person name="Kaster A.-K."/>
            <person name="Ovreas L."/>
            <person name="Rohde M."/>
            <person name="Galperin M.Y."/>
            <person name="Jogler C."/>
        </authorList>
    </citation>
    <scope>NUCLEOTIDE SEQUENCE [LARGE SCALE GENOMIC DNA]</scope>
    <source>
        <strain evidence="2 3">FF011L</strain>
    </source>
</reference>
<proteinExistence type="predicted"/>
<feature type="compositionally biased region" description="Basic and acidic residues" evidence="1">
    <location>
        <begin position="21"/>
        <end position="44"/>
    </location>
</feature>
<accession>A0A517MFA9</accession>
<feature type="region of interest" description="Disordered" evidence="1">
    <location>
        <begin position="21"/>
        <end position="50"/>
    </location>
</feature>
<keyword evidence="3" id="KW-1185">Reference proteome</keyword>
<dbReference type="AlphaFoldDB" id="A0A517MFA9"/>